<feature type="domain" description="Fungal-type protein kinase" evidence="2">
    <location>
        <begin position="264"/>
        <end position="444"/>
    </location>
</feature>
<name>A0AAD4G5W7_BOLED</name>
<comment type="caution">
    <text evidence="3">The sequence shown here is derived from an EMBL/GenBank/DDBJ whole genome shotgun (WGS) entry which is preliminary data.</text>
</comment>
<keyword evidence="4" id="KW-1185">Reference proteome</keyword>
<evidence type="ECO:0000313" key="3">
    <source>
        <dbReference type="EMBL" id="KAF8417729.1"/>
    </source>
</evidence>
<dbReference type="InterPro" id="IPR040976">
    <property type="entry name" value="Pkinase_fungal"/>
</dbReference>
<evidence type="ECO:0000256" key="1">
    <source>
        <dbReference type="SAM" id="MobiDB-lite"/>
    </source>
</evidence>
<dbReference type="AlphaFoldDB" id="A0AAD4G5W7"/>
<gene>
    <name evidence="3" type="ORF">L210DRAFT_3655983</name>
</gene>
<sequence length="557" mass="64068">MKLYSSYRMDIHMAEECANNNGARFLHYLVIRRIIVDELLQHRMSKDDSGELRVFDEYLISEQFDWLFVDVDMIPKTSAFPFGLTQSARTTTESFVKWSDREVPDEMMAPAMSPSHTWIWGCINHFDFQAMFNTDFEDIVQFYASTPKQDMDLVYDGTEGLPDCWYESHDPVVHFLTANEDLVFYPSGFAEQQLAFASKKQETPPAKHPRKRKLGTSNHHGILKPHLNTLRIRETSHSPDKAVTEHPVSFSPDCTVYAQEHENITETNSTISDLYVEIKSKPDDDAFLTNISAGEISVSSPNPFYRTHVFSAFIVGSYARLIRWDRSGAIVTAPINYRQDPQLLDFFTCYDEADRRVRGHDDSVRKASPEETLKAVCADERFRIDRELLVVTVPLQGCKSSCDEYVIRPPVARPYTPPGRATRTSIAYDLRRNRVAFFKDSWRVDCEGILKEDHDARMVLLKNHDIITNLIHEAIQNEPWPTTEPAEKQEFVLSRVEKQSLRSSFERCREAATEREGGEVTEANQVPLIPISFRFETIDTMCTFYVLMLAAQSTHEP</sequence>
<dbReference type="Proteomes" id="UP001194468">
    <property type="component" value="Unassembled WGS sequence"/>
</dbReference>
<proteinExistence type="predicted"/>
<reference evidence="3" key="1">
    <citation type="submission" date="2019-10" db="EMBL/GenBank/DDBJ databases">
        <authorList>
            <consortium name="DOE Joint Genome Institute"/>
            <person name="Kuo A."/>
            <person name="Miyauchi S."/>
            <person name="Kiss E."/>
            <person name="Drula E."/>
            <person name="Kohler A."/>
            <person name="Sanchez-Garcia M."/>
            <person name="Andreopoulos B."/>
            <person name="Barry K.W."/>
            <person name="Bonito G."/>
            <person name="Buee M."/>
            <person name="Carver A."/>
            <person name="Chen C."/>
            <person name="Cichocki N."/>
            <person name="Clum A."/>
            <person name="Culley D."/>
            <person name="Crous P.W."/>
            <person name="Fauchery L."/>
            <person name="Girlanda M."/>
            <person name="Hayes R."/>
            <person name="Keri Z."/>
            <person name="LaButti K."/>
            <person name="Lipzen A."/>
            <person name="Lombard V."/>
            <person name="Magnuson J."/>
            <person name="Maillard F."/>
            <person name="Morin E."/>
            <person name="Murat C."/>
            <person name="Nolan M."/>
            <person name="Ohm R."/>
            <person name="Pangilinan J."/>
            <person name="Pereira M."/>
            <person name="Perotto S."/>
            <person name="Peter M."/>
            <person name="Riley R."/>
            <person name="Sitrit Y."/>
            <person name="Stielow B."/>
            <person name="Szollosi G."/>
            <person name="Zifcakova L."/>
            <person name="Stursova M."/>
            <person name="Spatafora J.W."/>
            <person name="Tedersoo L."/>
            <person name="Vaario L.-M."/>
            <person name="Yamada A."/>
            <person name="Yan M."/>
            <person name="Wang P."/>
            <person name="Xu J."/>
            <person name="Bruns T."/>
            <person name="Baldrian P."/>
            <person name="Vilgalys R."/>
            <person name="Henrissat B."/>
            <person name="Grigoriev I.V."/>
            <person name="Hibbett D."/>
            <person name="Nagy L.G."/>
            <person name="Martin F.M."/>
        </authorList>
    </citation>
    <scope>NUCLEOTIDE SEQUENCE</scope>
    <source>
        <strain evidence="3">BED1</strain>
    </source>
</reference>
<evidence type="ECO:0000313" key="4">
    <source>
        <dbReference type="Proteomes" id="UP001194468"/>
    </source>
</evidence>
<protein>
    <recommendedName>
        <fullName evidence="2">Fungal-type protein kinase domain-containing protein</fullName>
    </recommendedName>
</protein>
<feature type="region of interest" description="Disordered" evidence="1">
    <location>
        <begin position="198"/>
        <end position="218"/>
    </location>
</feature>
<reference evidence="3" key="2">
    <citation type="journal article" date="2020" name="Nat. Commun.">
        <title>Large-scale genome sequencing of mycorrhizal fungi provides insights into the early evolution of symbiotic traits.</title>
        <authorList>
            <person name="Miyauchi S."/>
            <person name="Kiss E."/>
            <person name="Kuo A."/>
            <person name="Drula E."/>
            <person name="Kohler A."/>
            <person name="Sanchez-Garcia M."/>
            <person name="Morin E."/>
            <person name="Andreopoulos B."/>
            <person name="Barry K.W."/>
            <person name="Bonito G."/>
            <person name="Buee M."/>
            <person name="Carver A."/>
            <person name="Chen C."/>
            <person name="Cichocki N."/>
            <person name="Clum A."/>
            <person name="Culley D."/>
            <person name="Crous P.W."/>
            <person name="Fauchery L."/>
            <person name="Girlanda M."/>
            <person name="Hayes R.D."/>
            <person name="Keri Z."/>
            <person name="LaButti K."/>
            <person name="Lipzen A."/>
            <person name="Lombard V."/>
            <person name="Magnuson J."/>
            <person name="Maillard F."/>
            <person name="Murat C."/>
            <person name="Nolan M."/>
            <person name="Ohm R.A."/>
            <person name="Pangilinan J."/>
            <person name="Pereira M.F."/>
            <person name="Perotto S."/>
            <person name="Peter M."/>
            <person name="Pfister S."/>
            <person name="Riley R."/>
            <person name="Sitrit Y."/>
            <person name="Stielow J.B."/>
            <person name="Szollosi G."/>
            <person name="Zifcakova L."/>
            <person name="Stursova M."/>
            <person name="Spatafora J.W."/>
            <person name="Tedersoo L."/>
            <person name="Vaario L.M."/>
            <person name="Yamada A."/>
            <person name="Yan M."/>
            <person name="Wang P."/>
            <person name="Xu J."/>
            <person name="Bruns T."/>
            <person name="Baldrian P."/>
            <person name="Vilgalys R."/>
            <person name="Dunand C."/>
            <person name="Henrissat B."/>
            <person name="Grigoriev I.V."/>
            <person name="Hibbett D."/>
            <person name="Nagy L.G."/>
            <person name="Martin F.M."/>
        </authorList>
    </citation>
    <scope>NUCLEOTIDE SEQUENCE</scope>
    <source>
        <strain evidence="3">BED1</strain>
    </source>
</reference>
<evidence type="ECO:0000259" key="2">
    <source>
        <dbReference type="Pfam" id="PF17667"/>
    </source>
</evidence>
<dbReference type="EMBL" id="WHUW01000216">
    <property type="protein sequence ID" value="KAF8417729.1"/>
    <property type="molecule type" value="Genomic_DNA"/>
</dbReference>
<accession>A0AAD4G5W7</accession>
<organism evidence="3 4">
    <name type="scientific">Boletus edulis BED1</name>
    <dbReference type="NCBI Taxonomy" id="1328754"/>
    <lineage>
        <taxon>Eukaryota</taxon>
        <taxon>Fungi</taxon>
        <taxon>Dikarya</taxon>
        <taxon>Basidiomycota</taxon>
        <taxon>Agaricomycotina</taxon>
        <taxon>Agaricomycetes</taxon>
        <taxon>Agaricomycetidae</taxon>
        <taxon>Boletales</taxon>
        <taxon>Boletineae</taxon>
        <taxon>Boletaceae</taxon>
        <taxon>Boletoideae</taxon>
        <taxon>Boletus</taxon>
    </lineage>
</organism>
<dbReference type="Pfam" id="PF17667">
    <property type="entry name" value="Pkinase_fungal"/>
    <property type="match status" value="1"/>
</dbReference>